<comment type="caution">
    <text evidence="1">The sequence shown here is derived from an EMBL/GenBank/DDBJ whole genome shotgun (WGS) entry which is preliminary data.</text>
</comment>
<dbReference type="RefSeq" id="WP_121935181.1">
    <property type="nucleotide sequence ID" value="NZ_RDOJ01000015.1"/>
</dbReference>
<accession>A0A3L9MBX9</accession>
<keyword evidence="2" id="KW-1185">Reference proteome</keyword>
<reference evidence="1 2" key="1">
    <citation type="submission" date="2018-10" db="EMBL/GenBank/DDBJ databases">
        <authorList>
            <person name="Chen X."/>
        </authorList>
    </citation>
    <scope>NUCLEOTIDE SEQUENCE [LARGE SCALE GENOMIC DNA]</scope>
    <source>
        <strain evidence="1 2">YIM 102668</strain>
    </source>
</reference>
<name>A0A3L9MBX9_9FLAO</name>
<proteinExistence type="predicted"/>
<protein>
    <recommendedName>
        <fullName evidence="3">DUF2971 domain-containing protein</fullName>
    </recommendedName>
</protein>
<dbReference type="EMBL" id="RDOJ01000015">
    <property type="protein sequence ID" value="RLZ08039.1"/>
    <property type="molecule type" value="Genomic_DNA"/>
</dbReference>
<evidence type="ECO:0000313" key="2">
    <source>
        <dbReference type="Proteomes" id="UP000275348"/>
    </source>
</evidence>
<evidence type="ECO:0008006" key="3">
    <source>
        <dbReference type="Google" id="ProtNLM"/>
    </source>
</evidence>
<gene>
    <name evidence="1" type="ORF">EAH69_10600</name>
</gene>
<dbReference type="Proteomes" id="UP000275348">
    <property type="component" value="Unassembled WGS sequence"/>
</dbReference>
<dbReference type="AlphaFoldDB" id="A0A3L9MBX9"/>
<evidence type="ECO:0000313" key="1">
    <source>
        <dbReference type="EMBL" id="RLZ08039.1"/>
    </source>
</evidence>
<sequence length="268" mass="31703">MNTIEKVNHYTSIESLDKILESKKILFKRFDLMDDQTENSGVPEILKKNFFLSCWSKESKEMIPQWEMYAKNGIRIELPVKWYIKHPILDNDGNLVTDFSEIVDKDHPYKYSFFPIPFNELLSGKNYAISPAINETNGFILEVEYCNNFIEKKQQAWVYDSETNTTHLQNLHSLIAYKDEYWDFQKEIRYYLTTICKDSLHEYLPEFILVPISCDALNQIIITLYPNCTQEDELKVIEICEKHLDIFNPDIQIKRSDLDGKFKPKNLT</sequence>
<organism evidence="1 2">
    <name type="scientific">Faecalibacter macacae</name>
    <dbReference type="NCBI Taxonomy" id="1859289"/>
    <lineage>
        <taxon>Bacteria</taxon>
        <taxon>Pseudomonadati</taxon>
        <taxon>Bacteroidota</taxon>
        <taxon>Flavobacteriia</taxon>
        <taxon>Flavobacteriales</taxon>
        <taxon>Weeksellaceae</taxon>
        <taxon>Faecalibacter</taxon>
    </lineage>
</organism>
<dbReference type="OrthoDB" id="1234596at2"/>